<dbReference type="InterPro" id="IPR036702">
    <property type="entry name" value="ComB-like_sf"/>
</dbReference>
<evidence type="ECO:0000256" key="4">
    <source>
        <dbReference type="ARBA" id="ARBA00021948"/>
    </source>
</evidence>
<evidence type="ECO:0000256" key="1">
    <source>
        <dbReference type="ARBA" id="ARBA00001946"/>
    </source>
</evidence>
<evidence type="ECO:0000256" key="2">
    <source>
        <dbReference type="ARBA" id="ARBA00009997"/>
    </source>
</evidence>
<dbReference type="Pfam" id="PF04029">
    <property type="entry name" value="2-ph_phosp"/>
    <property type="match status" value="1"/>
</dbReference>
<evidence type="ECO:0000256" key="6">
    <source>
        <dbReference type="ARBA" id="ARBA00022842"/>
    </source>
</evidence>
<evidence type="ECO:0000256" key="5">
    <source>
        <dbReference type="ARBA" id="ARBA00022801"/>
    </source>
</evidence>
<dbReference type="KEGG" id="vab:WPS_15560"/>
<dbReference type="GO" id="GO:0050532">
    <property type="term" value="F:2-phosphosulfolactate phosphatase activity"/>
    <property type="evidence" value="ECO:0007669"/>
    <property type="project" value="UniProtKB-EC"/>
</dbReference>
<dbReference type="PANTHER" id="PTHR37311:SF1">
    <property type="entry name" value="2-PHOSPHOSULFOLACTATE PHOSPHATASE-RELATED"/>
    <property type="match status" value="1"/>
</dbReference>
<organism evidence="8 9">
    <name type="scientific">Vulcanimicrobium alpinum</name>
    <dbReference type="NCBI Taxonomy" id="3016050"/>
    <lineage>
        <taxon>Bacteria</taxon>
        <taxon>Bacillati</taxon>
        <taxon>Vulcanimicrobiota</taxon>
        <taxon>Vulcanimicrobiia</taxon>
        <taxon>Vulcanimicrobiales</taxon>
        <taxon>Vulcanimicrobiaceae</taxon>
        <taxon>Vulcanimicrobium</taxon>
    </lineage>
</organism>
<proteinExistence type="inferred from homology"/>
<gene>
    <name evidence="8" type="primary">comB</name>
    <name evidence="8" type="ORF">WPS_15560</name>
</gene>
<dbReference type="EC" id="3.1.3.71" evidence="3"/>
<sequence length="240" mass="24330">MTRAIDVLLAPPFSADALREKHVAVVDVLRATSTIATALANGAAGVIPVSEPEDAVTIGNRLGRDRVLLCGERNSVRIPGFDADNSPASFPPSLVDGKTLVMTTTNGTRALRAVSGAASVRTAALVNRTAVADALAAESGDIAIVCAGEPRGFALEDAIGAGALVDLLLTLIGDIELRDGARASALLFRSVAARLADAVASADHAQALANQGFAGDITRCAALDTIAIAPTLRDGMLVAG</sequence>
<dbReference type="RefSeq" id="WP_317997251.1">
    <property type="nucleotide sequence ID" value="NZ_AP025523.1"/>
</dbReference>
<evidence type="ECO:0000313" key="8">
    <source>
        <dbReference type="EMBL" id="BDE06280.1"/>
    </source>
</evidence>
<keyword evidence="5" id="KW-0378">Hydrolase</keyword>
<dbReference type="Gene3D" id="3.90.1560.10">
    <property type="entry name" value="ComB-like"/>
    <property type="match status" value="1"/>
</dbReference>
<accession>A0AAN1XWI6</accession>
<evidence type="ECO:0000256" key="7">
    <source>
        <dbReference type="ARBA" id="ARBA00033711"/>
    </source>
</evidence>
<evidence type="ECO:0000256" key="3">
    <source>
        <dbReference type="ARBA" id="ARBA00012953"/>
    </source>
</evidence>
<comment type="similarity">
    <text evidence="2">Belongs to the ComB family.</text>
</comment>
<dbReference type="InterPro" id="IPR005238">
    <property type="entry name" value="ComB-like"/>
</dbReference>
<name>A0AAN1XWI6_UNVUL</name>
<keyword evidence="6" id="KW-0460">Magnesium</keyword>
<protein>
    <recommendedName>
        <fullName evidence="4">Probable 2-phosphosulfolactate phosphatase</fullName>
        <ecNumber evidence="3">3.1.3.71</ecNumber>
    </recommendedName>
</protein>
<reference evidence="8 9" key="1">
    <citation type="journal article" date="2022" name="ISME Commun">
        <title>Vulcanimicrobium alpinus gen. nov. sp. nov., the first cultivated representative of the candidate phylum 'Eremiobacterota', is a metabolically versatile aerobic anoxygenic phototroph.</title>
        <authorList>
            <person name="Yabe S."/>
            <person name="Muto K."/>
            <person name="Abe K."/>
            <person name="Yokota A."/>
            <person name="Staudigel H."/>
            <person name="Tebo B.M."/>
        </authorList>
    </citation>
    <scope>NUCLEOTIDE SEQUENCE [LARGE SCALE GENOMIC DNA]</scope>
    <source>
        <strain evidence="8 9">WC8-2</strain>
    </source>
</reference>
<dbReference type="FunFam" id="3.90.1560.10:FF:000001">
    <property type="entry name" value="Probable 2-phosphosulfolactate phosphatase"/>
    <property type="match status" value="1"/>
</dbReference>
<dbReference type="GO" id="GO:0050545">
    <property type="term" value="F:sulfopyruvate decarboxylase activity"/>
    <property type="evidence" value="ECO:0007669"/>
    <property type="project" value="TreeGrafter"/>
</dbReference>
<comment type="cofactor">
    <cofactor evidence="1">
        <name>Mg(2+)</name>
        <dbReference type="ChEBI" id="CHEBI:18420"/>
    </cofactor>
</comment>
<dbReference type="EMBL" id="AP025523">
    <property type="protein sequence ID" value="BDE06280.1"/>
    <property type="molecule type" value="Genomic_DNA"/>
</dbReference>
<comment type="catalytic activity">
    <reaction evidence="7">
        <text>(2R)-O-phospho-3-sulfolactate + H2O = (2R)-3-sulfolactate + phosphate</text>
        <dbReference type="Rhea" id="RHEA:23416"/>
        <dbReference type="ChEBI" id="CHEBI:15377"/>
        <dbReference type="ChEBI" id="CHEBI:15597"/>
        <dbReference type="ChEBI" id="CHEBI:43474"/>
        <dbReference type="ChEBI" id="CHEBI:58738"/>
        <dbReference type="EC" id="3.1.3.71"/>
    </reaction>
</comment>
<dbReference type="SUPFAM" id="SSF142823">
    <property type="entry name" value="ComB-like"/>
    <property type="match status" value="1"/>
</dbReference>
<dbReference type="GO" id="GO:0000287">
    <property type="term" value="F:magnesium ion binding"/>
    <property type="evidence" value="ECO:0007669"/>
    <property type="project" value="InterPro"/>
</dbReference>
<evidence type="ECO:0000313" key="9">
    <source>
        <dbReference type="Proteomes" id="UP001317532"/>
    </source>
</evidence>
<dbReference type="Proteomes" id="UP001317532">
    <property type="component" value="Chromosome"/>
</dbReference>
<dbReference type="AlphaFoldDB" id="A0AAN1XWI6"/>
<dbReference type="PANTHER" id="PTHR37311">
    <property type="entry name" value="2-PHOSPHOSULFOLACTATE PHOSPHATASE-RELATED"/>
    <property type="match status" value="1"/>
</dbReference>
<keyword evidence="9" id="KW-1185">Reference proteome</keyword>